<dbReference type="PIRSF" id="PIRSF003128">
    <property type="entry name" value="RecN"/>
    <property type="match status" value="1"/>
</dbReference>
<reference evidence="11 12" key="1">
    <citation type="submission" date="2018-10" db="EMBL/GenBank/DDBJ databases">
        <title>Genomic Encyclopedia of Archaeal and Bacterial Type Strains, Phase II (KMG-II): from individual species to whole genera.</title>
        <authorList>
            <person name="Goeker M."/>
        </authorList>
    </citation>
    <scope>NUCLEOTIDE SEQUENCE [LARGE SCALE GENOMIC DNA]</scope>
    <source>
        <strain evidence="11 12">VM1</strain>
    </source>
</reference>
<evidence type="ECO:0000313" key="11">
    <source>
        <dbReference type="EMBL" id="RMB00272.1"/>
    </source>
</evidence>
<evidence type="ECO:0000256" key="1">
    <source>
        <dbReference type="ARBA" id="ARBA00003618"/>
    </source>
</evidence>
<evidence type="ECO:0000256" key="2">
    <source>
        <dbReference type="ARBA" id="ARBA00009441"/>
    </source>
</evidence>
<name>A0A3M0BSW5_9AQUI</name>
<keyword evidence="4" id="KW-0547">Nucleotide-binding</keyword>
<keyword evidence="10" id="KW-0175">Coiled coil</keyword>
<sequence>MLKIINIKKFLYLENIQIELDRGLNVFTGETGVGKSLIIDAIEFTLGKKFKDNTDTFVELVFENIENEYSEDGMLIIARQIKNNKSYYFLNGRRATLSTIKEAVNNILEIHGQHTQQMLFDKIYPLKVLDSFANIEDLVKEYQKIYKKYKSLEKAEKELSQKQSDRLKEIDIINFQIEELEKAEIQEGEKENLEKRYEYLSNIEDLKNATQFSKYTLLEEEGSIEEKLSSVIKELSKFEDTNENIKNAYKLLEDAKEYIKEAYYNLDSIDFDYSEEELYHIEERLNLLNRLELKYNTDEKGLITLKKQLKKRLAELNNIEFEIPKIKKEKQQTYKKLNEIAEKISKIRKEKAKQLDNLVENHLKELALKDAKFITKVEETDFNSYGKDKISFLFSANQGIKPSPINETASGGELSRVSLVLKLVSNKSSNTIIFDEIDTGIGGKTAIYMADKIKKLADKSKDYQVILITHLPQIAVVADTHYLIDKKSLNGKTIATVKKVENEEREKEIARMLSGIINEKSIQHARELLNRK</sequence>
<comment type="caution">
    <text evidence="11">The sequence shown here is derived from an EMBL/GenBank/DDBJ whole genome shotgun (WGS) entry which is preliminary data.</text>
</comment>
<dbReference type="EMBL" id="REFO01000001">
    <property type="protein sequence ID" value="RMB00272.1"/>
    <property type="molecule type" value="Genomic_DNA"/>
</dbReference>
<evidence type="ECO:0000256" key="7">
    <source>
        <dbReference type="ARBA" id="ARBA00023204"/>
    </source>
</evidence>
<organism evidence="11 12">
    <name type="scientific">Hydrogenothermus marinus</name>
    <dbReference type="NCBI Taxonomy" id="133270"/>
    <lineage>
        <taxon>Bacteria</taxon>
        <taxon>Pseudomonadati</taxon>
        <taxon>Aquificota</taxon>
        <taxon>Aquificia</taxon>
        <taxon>Aquificales</taxon>
        <taxon>Hydrogenothermaceae</taxon>
        <taxon>Hydrogenothermus</taxon>
    </lineage>
</organism>
<dbReference type="AlphaFoldDB" id="A0A3M0BSW5"/>
<dbReference type="PANTHER" id="PTHR11059:SF0">
    <property type="entry name" value="DNA REPAIR PROTEIN RECN"/>
    <property type="match status" value="1"/>
</dbReference>
<evidence type="ECO:0000313" key="12">
    <source>
        <dbReference type="Proteomes" id="UP000280842"/>
    </source>
</evidence>
<dbReference type="InterPro" id="IPR027417">
    <property type="entry name" value="P-loop_NTPase"/>
</dbReference>
<evidence type="ECO:0000256" key="3">
    <source>
        <dbReference type="ARBA" id="ARBA00021315"/>
    </source>
</evidence>
<comment type="function">
    <text evidence="1 9">May be involved in recombinational repair of damaged DNA.</text>
</comment>
<feature type="coiled-coil region" evidence="10">
    <location>
        <begin position="135"/>
        <end position="203"/>
    </location>
</feature>
<evidence type="ECO:0000256" key="6">
    <source>
        <dbReference type="ARBA" id="ARBA00022840"/>
    </source>
</evidence>
<evidence type="ECO:0000256" key="9">
    <source>
        <dbReference type="PIRNR" id="PIRNR003128"/>
    </source>
</evidence>
<dbReference type="PANTHER" id="PTHR11059">
    <property type="entry name" value="DNA REPAIR PROTEIN RECN"/>
    <property type="match status" value="1"/>
</dbReference>
<gene>
    <name evidence="11" type="ORF">CLV39_0014</name>
</gene>
<dbReference type="GO" id="GO:0005524">
    <property type="term" value="F:ATP binding"/>
    <property type="evidence" value="ECO:0007669"/>
    <property type="project" value="UniProtKB-KW"/>
</dbReference>
<protein>
    <recommendedName>
        <fullName evidence="3 9">DNA repair protein RecN</fullName>
    </recommendedName>
    <alternativeName>
        <fullName evidence="8 9">Recombination protein N</fullName>
    </alternativeName>
</protein>
<dbReference type="SUPFAM" id="SSF52540">
    <property type="entry name" value="P-loop containing nucleoside triphosphate hydrolases"/>
    <property type="match status" value="1"/>
</dbReference>
<evidence type="ECO:0000256" key="8">
    <source>
        <dbReference type="ARBA" id="ARBA00033408"/>
    </source>
</evidence>
<evidence type="ECO:0000256" key="5">
    <source>
        <dbReference type="ARBA" id="ARBA00022763"/>
    </source>
</evidence>
<dbReference type="Gene3D" id="3.40.50.300">
    <property type="entry name" value="P-loop containing nucleotide triphosphate hydrolases"/>
    <property type="match status" value="2"/>
</dbReference>
<dbReference type="OrthoDB" id="9806954at2"/>
<dbReference type="RefSeq" id="WP_121922205.1">
    <property type="nucleotide sequence ID" value="NZ_REFO01000001.1"/>
</dbReference>
<dbReference type="GO" id="GO:0006310">
    <property type="term" value="P:DNA recombination"/>
    <property type="evidence" value="ECO:0007669"/>
    <property type="project" value="InterPro"/>
</dbReference>
<dbReference type="Proteomes" id="UP000280842">
    <property type="component" value="Unassembled WGS sequence"/>
</dbReference>
<feature type="coiled-coil region" evidence="10">
    <location>
        <begin position="330"/>
        <end position="357"/>
    </location>
</feature>
<dbReference type="CDD" id="cd03241">
    <property type="entry name" value="ABC_RecN"/>
    <property type="match status" value="1"/>
</dbReference>
<keyword evidence="7 9" id="KW-0234">DNA repair</keyword>
<proteinExistence type="inferred from homology"/>
<keyword evidence="6" id="KW-0067">ATP-binding</keyword>
<dbReference type="InterPro" id="IPR004604">
    <property type="entry name" value="DNA_recomb/repair_RecN"/>
</dbReference>
<evidence type="ECO:0000256" key="4">
    <source>
        <dbReference type="ARBA" id="ARBA00022741"/>
    </source>
</evidence>
<dbReference type="GO" id="GO:0006281">
    <property type="term" value="P:DNA repair"/>
    <property type="evidence" value="ECO:0007669"/>
    <property type="project" value="UniProtKB-KW"/>
</dbReference>
<comment type="similarity">
    <text evidence="2 9">Belongs to the RecN family.</text>
</comment>
<dbReference type="NCBIfam" id="TIGR00634">
    <property type="entry name" value="recN"/>
    <property type="match status" value="1"/>
</dbReference>
<feature type="coiled-coil region" evidence="10">
    <location>
        <begin position="228"/>
        <end position="255"/>
    </location>
</feature>
<evidence type="ECO:0000256" key="10">
    <source>
        <dbReference type="SAM" id="Coils"/>
    </source>
</evidence>
<dbReference type="GO" id="GO:0009432">
    <property type="term" value="P:SOS response"/>
    <property type="evidence" value="ECO:0007669"/>
    <property type="project" value="TreeGrafter"/>
</dbReference>
<dbReference type="GO" id="GO:0043590">
    <property type="term" value="C:bacterial nucleoid"/>
    <property type="evidence" value="ECO:0007669"/>
    <property type="project" value="TreeGrafter"/>
</dbReference>
<keyword evidence="5 9" id="KW-0227">DNA damage</keyword>
<accession>A0A3M0BSW5</accession>
<keyword evidence="12" id="KW-1185">Reference proteome</keyword>